<evidence type="ECO:0000313" key="2">
    <source>
        <dbReference type="EMBL" id="AGI61663.1"/>
    </source>
</evidence>
<feature type="compositionally biased region" description="Basic and acidic residues" evidence="1">
    <location>
        <begin position="546"/>
        <end position="558"/>
    </location>
</feature>
<feature type="compositionally biased region" description="Polar residues" evidence="1">
    <location>
        <begin position="108"/>
        <end position="117"/>
    </location>
</feature>
<feature type="compositionally biased region" description="Basic residues" evidence="1">
    <location>
        <begin position="166"/>
        <end position="181"/>
    </location>
</feature>
<sequence>ARRPTHRSNDRPRNTGLRPHGLGEAEQGNLDREQGRLRPPRPIEHTLRIGEHHLPQITVEQRPECRTHLVQSSSEHRERRRQLTTHPHPLRTLTGEQHRRPTRDDPTRQATTGSQRLQTRRQPHRVPTDRHPPELQPGPPRTQREPDIHRTRVARPGTQPFGLPGQRRRGPRGQRPEHHRRLGDLGRPGVLDRGCLLQHHVGVGAAEPERRHGRPAGSPGRRPVHRLGQQPDVPGRPVDVRGGPVDVQGAGQDAVPHRQHHLDHPGDPGGGLGVAQVGLHRAQPERLLAVPAVGGEDRLGLDRVTETGAGAVRLDGVHLVGGEPGVGQGVGDDPALRRAVGGGEAAAGPVLVDRGAPDHGQHPVPVALGVTEPLDQQHPDALGPAGAVGGGGERLAPAVGRQAPLPTEVDERLRGGHHGHPTGQRQGALLAAQRLDRQVQCHQRRRAGGVHGDRRAFEAEHVGDPAGDDAAGVAGADEALQLGGHRRQPARIVVVHQPGEHAGTTAPHRNRVDAGRFESLPGRFQQQSLLRVHGERLTRGDTEELGVEKRGVGEETTRPRVRLTGL</sequence>
<feature type="compositionally biased region" description="Basic and acidic residues" evidence="1">
    <location>
        <begin position="29"/>
        <end position="54"/>
    </location>
</feature>
<feature type="non-terminal residue" evidence="2">
    <location>
        <position position="1"/>
    </location>
</feature>
<proteinExistence type="predicted"/>
<reference evidence="2" key="1">
    <citation type="journal article" date="2013" name="J. Antibiot.">
        <title>Identification of micromonolactam, a new polyene macrocyclic lactam from two marine Micromonospora strains using chemical and molecular methods: clarification of the biosynthetic pathway from a glutamate starter unit.</title>
        <authorList>
            <person name="Skellam E.J."/>
            <person name="Stewart A.K."/>
            <person name="Strangman W.K."/>
            <person name="Wright J.L."/>
        </authorList>
    </citation>
    <scope>NUCLEOTIDE SEQUENCE</scope>
    <source>
        <strain evidence="2">CMS I2-32</strain>
    </source>
</reference>
<feature type="compositionally biased region" description="Low complexity" evidence="1">
    <location>
        <begin position="84"/>
        <end position="94"/>
    </location>
</feature>
<gene>
    <name evidence="2" type="primary">mmlB</name>
</gene>
<dbReference type="AlphaFoldDB" id="M9QX49"/>
<feature type="compositionally biased region" description="Basic and acidic residues" evidence="1">
    <location>
        <begin position="96"/>
        <end position="107"/>
    </location>
</feature>
<evidence type="ECO:0000256" key="1">
    <source>
        <dbReference type="SAM" id="MobiDB-lite"/>
    </source>
</evidence>
<feature type="region of interest" description="Disordered" evidence="1">
    <location>
        <begin position="1"/>
        <end position="188"/>
    </location>
</feature>
<protein>
    <submittedName>
        <fullName evidence="2">Modular PKS</fullName>
    </submittedName>
</protein>
<dbReference type="AntiFam" id="ANF00248">
    <property type="entry name" value="Shadow ORF (opposite ppsD)"/>
</dbReference>
<name>M9QX49_9ACTN</name>
<feature type="region of interest" description="Disordered" evidence="1">
    <location>
        <begin position="546"/>
        <end position="566"/>
    </location>
</feature>
<organism evidence="2">
    <name type="scientific">Micromonospora sp. CMS I2-32</name>
    <dbReference type="NCBI Taxonomy" id="1308947"/>
    <lineage>
        <taxon>Bacteria</taxon>
        <taxon>Bacillati</taxon>
        <taxon>Actinomycetota</taxon>
        <taxon>Actinomycetes</taxon>
        <taxon>Micromonosporales</taxon>
        <taxon>Micromonosporaceae</taxon>
        <taxon>Micromonospora</taxon>
    </lineage>
</organism>
<feature type="region of interest" description="Disordered" evidence="1">
    <location>
        <begin position="202"/>
        <end position="242"/>
    </location>
</feature>
<dbReference type="EMBL" id="KC608853">
    <property type="protein sequence ID" value="AGI61663.1"/>
    <property type="molecule type" value="Genomic_DNA"/>
</dbReference>
<accession>M9QX49</accession>